<comment type="caution">
    <text evidence="12">The sequence shown here is derived from an EMBL/GenBank/DDBJ whole genome shotgun (WGS) entry which is preliminary data.</text>
</comment>
<evidence type="ECO:0000313" key="12">
    <source>
        <dbReference type="EMBL" id="MQY08127.1"/>
    </source>
</evidence>
<dbReference type="SUPFAM" id="SSF52172">
    <property type="entry name" value="CheY-like"/>
    <property type="match status" value="1"/>
</dbReference>
<keyword evidence="9" id="KW-0175">Coiled coil</keyword>
<comment type="catalytic activity">
    <reaction evidence="1">
        <text>ATP + protein L-histidine = ADP + protein N-phospho-L-histidine.</text>
        <dbReference type="EC" id="2.7.13.3"/>
    </reaction>
</comment>
<dbReference type="InterPro" id="IPR011006">
    <property type="entry name" value="CheY-like_superfamily"/>
</dbReference>
<gene>
    <name evidence="12" type="primary">rcsC_4</name>
    <name evidence="12" type="ORF">ACRB68_62330</name>
</gene>
<dbReference type="Proteomes" id="UP000487268">
    <property type="component" value="Unassembled WGS sequence"/>
</dbReference>
<feature type="coiled-coil region" evidence="9">
    <location>
        <begin position="146"/>
        <end position="190"/>
    </location>
</feature>
<evidence type="ECO:0000256" key="4">
    <source>
        <dbReference type="ARBA" id="ARBA00022553"/>
    </source>
</evidence>
<evidence type="ECO:0000256" key="1">
    <source>
        <dbReference type="ARBA" id="ARBA00000085"/>
    </source>
</evidence>
<dbReference type="Gene3D" id="3.30.565.10">
    <property type="entry name" value="Histidine kinase-like ATPase, C-terminal domain"/>
    <property type="match status" value="1"/>
</dbReference>
<evidence type="ECO:0000313" key="13">
    <source>
        <dbReference type="Proteomes" id="UP000487268"/>
    </source>
</evidence>
<dbReference type="EMBL" id="WEGH01000004">
    <property type="protein sequence ID" value="MQY08127.1"/>
    <property type="molecule type" value="Genomic_DNA"/>
</dbReference>
<dbReference type="PRINTS" id="PR00344">
    <property type="entry name" value="BCTRLSENSOR"/>
</dbReference>
<dbReference type="EC" id="2.7.13.3" evidence="3"/>
<evidence type="ECO:0000256" key="2">
    <source>
        <dbReference type="ARBA" id="ARBA00004236"/>
    </source>
</evidence>
<keyword evidence="4" id="KW-0597">Phosphoprotein</keyword>
<dbReference type="InterPro" id="IPR036097">
    <property type="entry name" value="HisK_dim/P_sf"/>
</dbReference>
<evidence type="ECO:0000259" key="10">
    <source>
        <dbReference type="PROSITE" id="PS50109"/>
    </source>
</evidence>
<keyword evidence="6 12" id="KW-0418">Kinase</keyword>
<dbReference type="Pfam" id="PF02518">
    <property type="entry name" value="HATPase_c"/>
    <property type="match status" value="1"/>
</dbReference>
<dbReference type="AlphaFoldDB" id="A0A7K0C3T4"/>
<name>A0A7K0C3T4_9ACTN</name>
<dbReference type="InterPro" id="IPR050736">
    <property type="entry name" value="Sensor_HK_Regulatory"/>
</dbReference>
<dbReference type="GO" id="GO:0005886">
    <property type="term" value="C:plasma membrane"/>
    <property type="evidence" value="ECO:0007669"/>
    <property type="project" value="UniProtKB-SubCell"/>
</dbReference>
<dbReference type="PROSITE" id="PS50109">
    <property type="entry name" value="HIS_KIN"/>
    <property type="match status" value="1"/>
</dbReference>
<dbReference type="PANTHER" id="PTHR43711:SF31">
    <property type="entry name" value="HISTIDINE KINASE"/>
    <property type="match status" value="1"/>
</dbReference>
<dbReference type="CDD" id="cd00082">
    <property type="entry name" value="HisKA"/>
    <property type="match status" value="1"/>
</dbReference>
<feature type="domain" description="Histidine kinase" evidence="10">
    <location>
        <begin position="229"/>
        <end position="446"/>
    </location>
</feature>
<dbReference type="PROSITE" id="PS50110">
    <property type="entry name" value="RESPONSE_REGULATORY"/>
    <property type="match status" value="1"/>
</dbReference>
<comment type="caution">
    <text evidence="8">Lacks conserved residue(s) required for the propagation of feature annotation.</text>
</comment>
<protein>
    <recommendedName>
        <fullName evidence="3">histidine kinase</fullName>
        <ecNumber evidence="3">2.7.13.3</ecNumber>
    </recommendedName>
</protein>
<evidence type="ECO:0000256" key="6">
    <source>
        <dbReference type="ARBA" id="ARBA00022777"/>
    </source>
</evidence>
<evidence type="ECO:0000259" key="11">
    <source>
        <dbReference type="PROSITE" id="PS50110"/>
    </source>
</evidence>
<dbReference type="InterPro" id="IPR004358">
    <property type="entry name" value="Sig_transdc_His_kin-like_C"/>
</dbReference>
<evidence type="ECO:0000256" key="3">
    <source>
        <dbReference type="ARBA" id="ARBA00012438"/>
    </source>
</evidence>
<keyword evidence="5 12" id="KW-0808">Transferase</keyword>
<evidence type="ECO:0000256" key="9">
    <source>
        <dbReference type="SAM" id="Coils"/>
    </source>
</evidence>
<sequence length="567" mass="59912">MPEQLLRFQIADEEGVFAVRRTGRQVAAAAGLDAQDQVRVATALSEVGRELFACSGEVSVAFQLEPAPAPALVVELAFTPPAGADRLVESKAAAARLMDAVEETGGAARRAVRLRKNLPAGTPRPSGPELEALRVRLRRLRPVTALEELRTQNADLVQALGDLRRQSEELRSLNSELEETNQGVVALYNELSTELEETNRGVVALYAELEEKSDQLREAGTAKNRFWASISHELRTPVNGVIGLSRLLLDPAADPLTGEQRHQITLIGDAGQTLLSLVNELLDMAKAEQGGLAPHRAPVEVAPLLRQLSELLAPMAQQAGVDLRVDAAGAPDDGVVVTDELMLSRVLRNLLSNGIRFTDEGEVRLTVRSGPDHLDFVVADTGIGIPVHEQERVFEEFYQVPGGKPGGTGLGLTYSRRLARALGGDLLLDSEAGAGTTVTLRLPPHRALADLGIAHALIAGGDDTVREVLRRMLGEAAGRVSEAADAREARSLAAADPPDLVLLGGLAGTGVRDVLRALAPDAAVVLIASAGAVDDAARARAGALLEPGRLAPALLADAVARAVAEAR</sequence>
<organism evidence="12 13">
    <name type="scientific">Actinomadura macrotermitis</name>
    <dbReference type="NCBI Taxonomy" id="2585200"/>
    <lineage>
        <taxon>Bacteria</taxon>
        <taxon>Bacillati</taxon>
        <taxon>Actinomycetota</taxon>
        <taxon>Actinomycetes</taxon>
        <taxon>Streptosporangiales</taxon>
        <taxon>Thermomonosporaceae</taxon>
        <taxon>Actinomadura</taxon>
    </lineage>
</organism>
<dbReference type="Gene3D" id="1.10.287.130">
    <property type="match status" value="1"/>
</dbReference>
<dbReference type="PANTHER" id="PTHR43711">
    <property type="entry name" value="TWO-COMPONENT HISTIDINE KINASE"/>
    <property type="match status" value="1"/>
</dbReference>
<dbReference type="SUPFAM" id="SSF47384">
    <property type="entry name" value="Homodimeric domain of signal transducing histidine kinase"/>
    <property type="match status" value="1"/>
</dbReference>
<feature type="domain" description="Response regulatory" evidence="11">
    <location>
        <begin position="455"/>
        <end position="561"/>
    </location>
</feature>
<accession>A0A7K0C3T4</accession>
<dbReference type="InterPro" id="IPR005467">
    <property type="entry name" value="His_kinase_dom"/>
</dbReference>
<dbReference type="InterPro" id="IPR036890">
    <property type="entry name" value="HATPase_C_sf"/>
</dbReference>
<dbReference type="SUPFAM" id="SSF55874">
    <property type="entry name" value="ATPase domain of HSP90 chaperone/DNA topoisomerase II/histidine kinase"/>
    <property type="match status" value="1"/>
</dbReference>
<dbReference type="SMART" id="SM00387">
    <property type="entry name" value="HATPase_c"/>
    <property type="match status" value="1"/>
</dbReference>
<dbReference type="GO" id="GO:0000155">
    <property type="term" value="F:phosphorelay sensor kinase activity"/>
    <property type="evidence" value="ECO:0007669"/>
    <property type="project" value="InterPro"/>
</dbReference>
<comment type="subcellular location">
    <subcellularLocation>
        <location evidence="2">Cell membrane</location>
    </subcellularLocation>
</comment>
<evidence type="ECO:0000256" key="8">
    <source>
        <dbReference type="PROSITE-ProRule" id="PRU00169"/>
    </source>
</evidence>
<dbReference type="SMART" id="SM00388">
    <property type="entry name" value="HisKA"/>
    <property type="match status" value="1"/>
</dbReference>
<dbReference type="InterPro" id="IPR001789">
    <property type="entry name" value="Sig_transdc_resp-reg_receiver"/>
</dbReference>
<dbReference type="OrthoDB" id="340764at2"/>
<dbReference type="InterPro" id="IPR003594">
    <property type="entry name" value="HATPase_dom"/>
</dbReference>
<dbReference type="RefSeq" id="WP_153538773.1">
    <property type="nucleotide sequence ID" value="NZ_WEGH01000004.1"/>
</dbReference>
<evidence type="ECO:0000256" key="5">
    <source>
        <dbReference type="ARBA" id="ARBA00022679"/>
    </source>
</evidence>
<reference evidence="12 13" key="1">
    <citation type="submission" date="2019-10" db="EMBL/GenBank/DDBJ databases">
        <title>Actinomadura rubteroloni sp. nov. and Actinomadura macrotermitis sp. nov., isolated from the gut of fungus growing-termite Macrotermes natalensis.</title>
        <authorList>
            <person name="Benndorf R."/>
            <person name="Martin K."/>
            <person name="Kuefner M."/>
            <person name="De Beer W."/>
            <person name="Kaster A.-K."/>
            <person name="Vollmers J."/>
            <person name="Poulsen M."/>
            <person name="Beemelmanns C."/>
        </authorList>
    </citation>
    <scope>NUCLEOTIDE SEQUENCE [LARGE SCALE GENOMIC DNA]</scope>
    <source>
        <strain evidence="12 13">RB68</strain>
    </source>
</reference>
<proteinExistence type="predicted"/>
<dbReference type="CDD" id="cd00156">
    <property type="entry name" value="REC"/>
    <property type="match status" value="1"/>
</dbReference>
<dbReference type="InterPro" id="IPR003661">
    <property type="entry name" value="HisK_dim/P_dom"/>
</dbReference>
<keyword evidence="13" id="KW-1185">Reference proteome</keyword>
<dbReference type="Pfam" id="PF00512">
    <property type="entry name" value="HisKA"/>
    <property type="match status" value="1"/>
</dbReference>
<keyword evidence="7" id="KW-0902">Two-component regulatory system</keyword>
<dbReference type="Gene3D" id="3.40.50.2300">
    <property type="match status" value="1"/>
</dbReference>
<evidence type="ECO:0000256" key="7">
    <source>
        <dbReference type="ARBA" id="ARBA00023012"/>
    </source>
</evidence>